<evidence type="ECO:0000256" key="4">
    <source>
        <dbReference type="ARBA" id="ARBA00022840"/>
    </source>
</evidence>
<dbReference type="GO" id="GO:0043235">
    <property type="term" value="C:receptor complex"/>
    <property type="evidence" value="ECO:0007669"/>
    <property type="project" value="TreeGrafter"/>
</dbReference>
<feature type="transmembrane region" description="Helical" evidence="6">
    <location>
        <begin position="246"/>
        <end position="270"/>
    </location>
</feature>
<keyword evidence="4" id="KW-0067">ATP-binding</keyword>
<dbReference type="GO" id="GO:0007169">
    <property type="term" value="P:cell surface receptor protein tyrosine kinase signaling pathway"/>
    <property type="evidence" value="ECO:0007669"/>
    <property type="project" value="TreeGrafter"/>
</dbReference>
<name>A0A914DJM3_9BILA</name>
<dbReference type="Proteomes" id="UP000887540">
    <property type="component" value="Unplaced"/>
</dbReference>
<dbReference type="FunFam" id="1.10.510.10:FF:000554">
    <property type="entry name" value="Predicted protein"/>
    <property type="match status" value="1"/>
</dbReference>
<accession>A0A914DJM3</accession>
<dbReference type="GO" id="GO:0005524">
    <property type="term" value="F:ATP binding"/>
    <property type="evidence" value="ECO:0007669"/>
    <property type="project" value="UniProtKB-KW"/>
</dbReference>
<organism evidence="8 9">
    <name type="scientific">Acrobeloides nanus</name>
    <dbReference type="NCBI Taxonomy" id="290746"/>
    <lineage>
        <taxon>Eukaryota</taxon>
        <taxon>Metazoa</taxon>
        <taxon>Ecdysozoa</taxon>
        <taxon>Nematoda</taxon>
        <taxon>Chromadorea</taxon>
        <taxon>Rhabditida</taxon>
        <taxon>Tylenchina</taxon>
        <taxon>Cephalobomorpha</taxon>
        <taxon>Cephaloboidea</taxon>
        <taxon>Cephalobidae</taxon>
        <taxon>Acrobeloides</taxon>
    </lineage>
</organism>
<dbReference type="InterPro" id="IPR020635">
    <property type="entry name" value="Tyr_kinase_cat_dom"/>
</dbReference>
<dbReference type="GO" id="GO:0004714">
    <property type="term" value="F:transmembrane receptor protein tyrosine kinase activity"/>
    <property type="evidence" value="ECO:0007669"/>
    <property type="project" value="TreeGrafter"/>
</dbReference>
<keyword evidence="2" id="KW-0547">Nucleotide-binding</keyword>
<dbReference type="Gene3D" id="3.30.200.20">
    <property type="entry name" value="Phosphorylase Kinase, domain 1"/>
    <property type="match status" value="1"/>
</dbReference>
<dbReference type="PROSITE" id="PS50011">
    <property type="entry name" value="PROTEIN_KINASE_DOM"/>
    <property type="match status" value="1"/>
</dbReference>
<evidence type="ECO:0000313" key="8">
    <source>
        <dbReference type="Proteomes" id="UP000887540"/>
    </source>
</evidence>
<dbReference type="InterPro" id="IPR000719">
    <property type="entry name" value="Prot_kinase_dom"/>
</dbReference>
<reference evidence="9" key="1">
    <citation type="submission" date="2022-11" db="UniProtKB">
        <authorList>
            <consortium name="WormBaseParasite"/>
        </authorList>
    </citation>
    <scope>IDENTIFICATION</scope>
</reference>
<keyword evidence="6" id="KW-1133">Transmembrane helix</keyword>
<dbReference type="PROSITE" id="PS00109">
    <property type="entry name" value="PROTEIN_KINASE_TYR"/>
    <property type="match status" value="1"/>
</dbReference>
<keyword evidence="6" id="KW-0812">Transmembrane</keyword>
<evidence type="ECO:0000259" key="7">
    <source>
        <dbReference type="PROSITE" id="PS50011"/>
    </source>
</evidence>
<dbReference type="Gene3D" id="1.10.510.10">
    <property type="entry name" value="Transferase(Phosphotransferase) domain 1"/>
    <property type="match status" value="1"/>
</dbReference>
<evidence type="ECO:0000256" key="2">
    <source>
        <dbReference type="ARBA" id="ARBA00022741"/>
    </source>
</evidence>
<dbReference type="GO" id="GO:0005886">
    <property type="term" value="C:plasma membrane"/>
    <property type="evidence" value="ECO:0007669"/>
    <property type="project" value="TreeGrafter"/>
</dbReference>
<evidence type="ECO:0000256" key="5">
    <source>
        <dbReference type="ARBA" id="ARBA00023137"/>
    </source>
</evidence>
<evidence type="ECO:0000256" key="6">
    <source>
        <dbReference type="SAM" id="Phobius"/>
    </source>
</evidence>
<dbReference type="PRINTS" id="PR00109">
    <property type="entry name" value="TYRKINASE"/>
</dbReference>
<evidence type="ECO:0000256" key="3">
    <source>
        <dbReference type="ARBA" id="ARBA00022777"/>
    </source>
</evidence>
<keyword evidence="6" id="KW-0472">Membrane</keyword>
<feature type="domain" description="Protein kinase" evidence="7">
    <location>
        <begin position="311"/>
        <end position="588"/>
    </location>
</feature>
<dbReference type="CDD" id="cd00192">
    <property type="entry name" value="PTKc"/>
    <property type="match status" value="1"/>
</dbReference>
<sequence>MDDSASHPGHAMTSYSYCDIGTCNNWTFVILLVLSTNFPYEQFQDVRTYVHSAIKSCTNNSGQMVTTYTGLAGNETHMWIRTHEDYDKYFNETFNWDEFNVPKLPTITQLVQALQRSINLTMSSPLPVSESNGRYILFITDFELYLNAMLADNIRTNLEEKHIRLRILEFDIKKNSSSSSSSDENYFEMIAEHGQIVEVSSTDSLKIPKILQKTFPCQGNMLIIGDDDALNPSSDDKLPRKSRPLIWPYILMGCILLASMIIIVFVCIWYRMKYSQNPKFFATPFENAIGSNYYSHFRDKNWLIPPHKLQIDYSAKLGSGAFCLVYKGTLSGKAPICRIQSKLSDSRNYRDCQVAVKMLPPIADPSSSEDFLQEVNLMKTIVYHPHLLRMLGVCEKPGLCLILEFCKNGDLLNFIRKNKDAIMKGDFKYTTLIGFAWQISDGMYFLASKNIIHRDLAARNIFIDENLTAKIGDFGLCRMTDSTIYMTRGGRLPIKWMALESLKHYEFTTKSDVWSYGVILYEIFSLGGVPYPEIESQYIIEYLESGKRITPPEFAIDEIAKAMQKCWSAKPDARPDFGEIRLEISKLLEVATENYGYFKFMEERAESQI</sequence>
<dbReference type="SMART" id="SM00219">
    <property type="entry name" value="TyrKc"/>
    <property type="match status" value="1"/>
</dbReference>
<dbReference type="WBParaSite" id="ACRNAN_scaffold2888.g27686.t1">
    <property type="protein sequence ID" value="ACRNAN_scaffold2888.g27686.t1"/>
    <property type="gene ID" value="ACRNAN_scaffold2888.g27686"/>
</dbReference>
<dbReference type="Pfam" id="PF07714">
    <property type="entry name" value="PK_Tyr_Ser-Thr"/>
    <property type="match status" value="1"/>
</dbReference>
<keyword evidence="3" id="KW-0418">Kinase</keyword>
<keyword evidence="5" id="KW-0829">Tyrosine-protein kinase</keyword>
<evidence type="ECO:0000256" key="1">
    <source>
        <dbReference type="ARBA" id="ARBA00022679"/>
    </source>
</evidence>
<keyword evidence="8" id="KW-1185">Reference proteome</keyword>
<dbReference type="InterPro" id="IPR011009">
    <property type="entry name" value="Kinase-like_dom_sf"/>
</dbReference>
<keyword evidence="1" id="KW-0808">Transferase</keyword>
<dbReference type="AlphaFoldDB" id="A0A914DJM3"/>
<dbReference type="InterPro" id="IPR001245">
    <property type="entry name" value="Ser-Thr/Tyr_kinase_cat_dom"/>
</dbReference>
<dbReference type="InterPro" id="IPR008266">
    <property type="entry name" value="Tyr_kinase_AS"/>
</dbReference>
<dbReference type="PANTHER" id="PTHR24416:SF600">
    <property type="entry name" value="PDGF- AND VEGF-RECEPTOR RELATED, ISOFORM J"/>
    <property type="match status" value="1"/>
</dbReference>
<dbReference type="PANTHER" id="PTHR24416">
    <property type="entry name" value="TYROSINE-PROTEIN KINASE RECEPTOR"/>
    <property type="match status" value="1"/>
</dbReference>
<evidence type="ECO:0000313" key="9">
    <source>
        <dbReference type="WBParaSite" id="ACRNAN_scaffold2888.g27686.t1"/>
    </source>
</evidence>
<dbReference type="SUPFAM" id="SSF56112">
    <property type="entry name" value="Protein kinase-like (PK-like)"/>
    <property type="match status" value="1"/>
</dbReference>
<proteinExistence type="predicted"/>
<protein>
    <submittedName>
        <fullName evidence="9">Protein kinase domain-containing protein</fullName>
    </submittedName>
</protein>
<dbReference type="InterPro" id="IPR050122">
    <property type="entry name" value="RTK"/>
</dbReference>